<proteinExistence type="predicted"/>
<evidence type="ECO:0000313" key="8">
    <source>
        <dbReference type="Proteomes" id="UP001194746"/>
    </source>
</evidence>
<evidence type="ECO:0000256" key="5">
    <source>
        <dbReference type="ARBA" id="ARBA00023242"/>
    </source>
</evidence>
<dbReference type="GO" id="GO:0003677">
    <property type="term" value="F:DNA binding"/>
    <property type="evidence" value="ECO:0007669"/>
    <property type="project" value="UniProtKB-KW"/>
</dbReference>
<protein>
    <recommendedName>
        <fullName evidence="6">Zn(2)-C6 fungal-type domain-containing protein</fullName>
    </recommendedName>
</protein>
<dbReference type="PRINTS" id="PR00755">
    <property type="entry name" value="AFLATOXINBRP"/>
</dbReference>
<evidence type="ECO:0000313" key="7">
    <source>
        <dbReference type="EMBL" id="KAF9894419.1"/>
    </source>
</evidence>
<accession>A0AAD4GY14</accession>
<dbReference type="Pfam" id="PF11951">
    <property type="entry name" value="Fungal_trans_2"/>
    <property type="match status" value="1"/>
</dbReference>
<comment type="caution">
    <text evidence="7">The sequence shown here is derived from an EMBL/GenBank/DDBJ whole genome shotgun (WGS) entry which is preliminary data.</text>
</comment>
<evidence type="ECO:0000256" key="1">
    <source>
        <dbReference type="ARBA" id="ARBA00004123"/>
    </source>
</evidence>
<dbReference type="PROSITE" id="PS50048">
    <property type="entry name" value="ZN2_CY6_FUNGAL_2"/>
    <property type="match status" value="1"/>
</dbReference>
<dbReference type="GO" id="GO:0005634">
    <property type="term" value="C:nucleus"/>
    <property type="evidence" value="ECO:0007669"/>
    <property type="project" value="UniProtKB-SubCell"/>
</dbReference>
<feature type="domain" description="Zn(2)-C6 fungal-type" evidence="6">
    <location>
        <begin position="12"/>
        <end position="42"/>
    </location>
</feature>
<keyword evidence="4" id="KW-0804">Transcription</keyword>
<dbReference type="SMART" id="SM00066">
    <property type="entry name" value="GAL4"/>
    <property type="match status" value="1"/>
</dbReference>
<dbReference type="InterPro" id="IPR036864">
    <property type="entry name" value="Zn2-C6_fun-type_DNA-bd_sf"/>
</dbReference>
<keyword evidence="5" id="KW-0539">Nucleus</keyword>
<keyword evidence="3" id="KW-0238">DNA-binding</keyword>
<evidence type="ECO:0000256" key="4">
    <source>
        <dbReference type="ARBA" id="ARBA00023163"/>
    </source>
</evidence>
<dbReference type="PANTHER" id="PTHR37534">
    <property type="entry name" value="TRANSCRIPTIONAL ACTIVATOR PROTEIN UGA3"/>
    <property type="match status" value="1"/>
</dbReference>
<keyword evidence="2" id="KW-0805">Transcription regulation</keyword>
<gene>
    <name evidence="7" type="ORF">FE257_007922</name>
</gene>
<dbReference type="AlphaFoldDB" id="A0AAD4GY14"/>
<dbReference type="SUPFAM" id="SSF57701">
    <property type="entry name" value="Zn2/Cys6 DNA-binding domain"/>
    <property type="match status" value="1"/>
</dbReference>
<dbReference type="Pfam" id="PF00172">
    <property type="entry name" value="Zn_clus"/>
    <property type="match status" value="1"/>
</dbReference>
<reference evidence="7" key="2">
    <citation type="submission" date="2020-02" db="EMBL/GenBank/DDBJ databases">
        <authorList>
            <person name="Gilchrist C.L.M."/>
            <person name="Chooi Y.-H."/>
        </authorList>
    </citation>
    <scope>NUCLEOTIDE SEQUENCE</scope>
    <source>
        <strain evidence="7">MST-FP2251</strain>
    </source>
</reference>
<dbReference type="GO" id="GO:0000981">
    <property type="term" value="F:DNA-binding transcription factor activity, RNA polymerase II-specific"/>
    <property type="evidence" value="ECO:0007669"/>
    <property type="project" value="InterPro"/>
</dbReference>
<dbReference type="PROSITE" id="PS00463">
    <property type="entry name" value="ZN2_CY6_FUNGAL_1"/>
    <property type="match status" value="1"/>
</dbReference>
<dbReference type="InterPro" id="IPR001138">
    <property type="entry name" value="Zn2Cys6_DnaBD"/>
</dbReference>
<dbReference type="Gene3D" id="4.10.240.10">
    <property type="entry name" value="Zn(2)-C6 fungal-type DNA-binding domain"/>
    <property type="match status" value="1"/>
</dbReference>
<dbReference type="CDD" id="cd00067">
    <property type="entry name" value="GAL4"/>
    <property type="match status" value="1"/>
</dbReference>
<keyword evidence="8" id="KW-1185">Reference proteome</keyword>
<evidence type="ECO:0000256" key="3">
    <source>
        <dbReference type="ARBA" id="ARBA00023125"/>
    </source>
</evidence>
<sequence>MLRQPGTRSRSGCLECKGRKRRCGEEQPACRGCVARGLECSYIYNRHQAQFRFRISKGADPGIPVQKRPHWHFIAFSMQDVETLAQRYQLPQESQSSQDEPSCLERTLAWLPIVEPDISLPLWPFDHHTELESQLYQYYLSVLCHARVFQDNERNRYRRLVAPHCQTRGPLWHAVISLSANDRQTKQSHSSVVNYGRLALTHKLTSLELLRQSVGDSSAANENIMACLLLCSLEIASGNRPDWIQHAEGGSTILSTFPEVIDPEIWSFAYYYFHLRRTFLRTTEYGQTEYPPSSTPDALLLLPPPPSTHPRSTTEIQAHMGCSPGLLDLIAEITELTVLKREWRLASASSLESEEWMLDRATSIRSRLQPLQQTVPEAGSTHLQLSAECFHVAADLLLRLACDMPLSQPSLRDTLRALLGLLGRVIHDALERQLFPMWPLFVAGCLSIDDSDRQRVLGYFAILERAWPVSNIPSALEAIQTVWKSRDLNPGVGDAFDWQCVIAKMGWKLALT</sequence>
<comment type="subcellular location">
    <subcellularLocation>
        <location evidence="1">Nucleus</location>
    </subcellularLocation>
</comment>
<dbReference type="Proteomes" id="UP001194746">
    <property type="component" value="Unassembled WGS sequence"/>
</dbReference>
<name>A0AAD4GY14_ASPNN</name>
<dbReference type="InterPro" id="IPR021858">
    <property type="entry name" value="Fun_TF"/>
</dbReference>
<dbReference type="EMBL" id="VCAU01000004">
    <property type="protein sequence ID" value="KAF9894419.1"/>
    <property type="molecule type" value="Genomic_DNA"/>
</dbReference>
<dbReference type="PANTHER" id="PTHR37534:SF46">
    <property type="entry name" value="ZN(II)2CYS6 TRANSCRIPTION FACTOR (EUROFUNG)"/>
    <property type="match status" value="1"/>
</dbReference>
<dbReference type="GO" id="GO:0009893">
    <property type="term" value="P:positive regulation of metabolic process"/>
    <property type="evidence" value="ECO:0007669"/>
    <property type="project" value="UniProtKB-ARBA"/>
</dbReference>
<reference evidence="7" key="1">
    <citation type="journal article" date="2019" name="Beilstein J. Org. Chem.">
        <title>Nanangenines: drimane sesquiterpenoids as the dominant metabolite cohort of a novel Australian fungus, Aspergillus nanangensis.</title>
        <authorList>
            <person name="Lacey H.J."/>
            <person name="Gilchrist C.L.M."/>
            <person name="Crombie A."/>
            <person name="Kalaitzis J.A."/>
            <person name="Vuong D."/>
            <person name="Rutledge P.J."/>
            <person name="Turner P."/>
            <person name="Pitt J.I."/>
            <person name="Lacey E."/>
            <person name="Chooi Y.H."/>
            <person name="Piggott A.M."/>
        </authorList>
    </citation>
    <scope>NUCLEOTIDE SEQUENCE</scope>
    <source>
        <strain evidence="7">MST-FP2251</strain>
    </source>
</reference>
<evidence type="ECO:0000259" key="6">
    <source>
        <dbReference type="PROSITE" id="PS50048"/>
    </source>
</evidence>
<dbReference type="GO" id="GO:0008270">
    <property type="term" value="F:zinc ion binding"/>
    <property type="evidence" value="ECO:0007669"/>
    <property type="project" value="InterPro"/>
</dbReference>
<evidence type="ECO:0000256" key="2">
    <source>
        <dbReference type="ARBA" id="ARBA00023015"/>
    </source>
</evidence>
<organism evidence="7 8">
    <name type="scientific">Aspergillus nanangensis</name>
    <dbReference type="NCBI Taxonomy" id="2582783"/>
    <lineage>
        <taxon>Eukaryota</taxon>
        <taxon>Fungi</taxon>
        <taxon>Dikarya</taxon>
        <taxon>Ascomycota</taxon>
        <taxon>Pezizomycotina</taxon>
        <taxon>Eurotiomycetes</taxon>
        <taxon>Eurotiomycetidae</taxon>
        <taxon>Eurotiales</taxon>
        <taxon>Aspergillaceae</taxon>
        <taxon>Aspergillus</taxon>
        <taxon>Aspergillus subgen. Circumdati</taxon>
    </lineage>
</organism>